<dbReference type="InterPro" id="IPR001304">
    <property type="entry name" value="C-type_lectin-like"/>
</dbReference>
<comment type="caution">
    <text evidence="6">The sequence shown here is derived from an EMBL/GenBank/DDBJ whole genome shotgun (WGS) entry which is preliminary data.</text>
</comment>
<reference evidence="6" key="1">
    <citation type="journal article" date="2023" name="G3 (Bethesda)">
        <title>A reference genome for the long-term kleptoplast-retaining sea slug Elysia crispata morphotype clarki.</title>
        <authorList>
            <person name="Eastman K.E."/>
            <person name="Pendleton A.L."/>
            <person name="Shaikh M.A."/>
            <person name="Suttiyut T."/>
            <person name="Ogas R."/>
            <person name="Tomko P."/>
            <person name="Gavelis G."/>
            <person name="Widhalm J.R."/>
            <person name="Wisecaver J.H."/>
        </authorList>
    </citation>
    <scope>NUCLEOTIDE SEQUENCE</scope>
    <source>
        <strain evidence="6">ECLA1</strain>
    </source>
</reference>
<keyword evidence="3" id="KW-0325">Glycoprotein</keyword>
<dbReference type="Gene3D" id="3.10.100.10">
    <property type="entry name" value="Mannose-Binding Protein A, subunit A"/>
    <property type="match status" value="1"/>
</dbReference>
<dbReference type="InterPro" id="IPR016187">
    <property type="entry name" value="CTDL_fold"/>
</dbReference>
<evidence type="ECO:0000313" key="6">
    <source>
        <dbReference type="EMBL" id="KAK3756810.1"/>
    </source>
</evidence>
<evidence type="ECO:0000313" key="7">
    <source>
        <dbReference type="Proteomes" id="UP001283361"/>
    </source>
</evidence>
<name>A0AAE1D4S4_9GAST</name>
<feature type="domain" description="C-type lectin" evidence="5">
    <location>
        <begin position="13"/>
        <end position="132"/>
    </location>
</feature>
<sequence>IDLCPYGSFTSLASRSCIRPYHIVMSWDNARQTCQTIGEDLLTNLDQKKAYILGEQIPNDHFLWIGLNNRRKNGSLMWLNGSQKIDEIPWISNQTHTKKGFKEYCVTMHFENKAQLVLQDFDCNDEFHFLCETSPGCTNNTYGAYCSESCNSKCGGQNNACDNFTGYCLSGCDDGYHGERCETKSQKEAVYSIKAVMAGIIFLVVVLSCIIMSIQLRYSSVNISATDDIEGGEGMLTLHDLQDITVVDDFSIPVSGDRHSYSPDNYVSDNSYYNFPADDVSDDSYYHSPPDYVSDDSHFNFDIDANSESDNEYPNISNSV</sequence>
<evidence type="ECO:0000259" key="5">
    <source>
        <dbReference type="PROSITE" id="PS50041"/>
    </source>
</evidence>
<feature type="transmembrane region" description="Helical" evidence="4">
    <location>
        <begin position="191"/>
        <end position="214"/>
    </location>
</feature>
<protein>
    <recommendedName>
        <fullName evidence="5">C-type lectin domain-containing protein</fullName>
    </recommendedName>
</protein>
<evidence type="ECO:0000256" key="2">
    <source>
        <dbReference type="ARBA" id="ARBA00023157"/>
    </source>
</evidence>
<gene>
    <name evidence="6" type="ORF">RRG08_002126</name>
</gene>
<dbReference type="SUPFAM" id="SSF56436">
    <property type="entry name" value="C-type lectin-like"/>
    <property type="match status" value="1"/>
</dbReference>
<accession>A0AAE1D4S4</accession>
<evidence type="ECO:0000256" key="3">
    <source>
        <dbReference type="ARBA" id="ARBA00023180"/>
    </source>
</evidence>
<dbReference type="Pfam" id="PF00059">
    <property type="entry name" value="Lectin_C"/>
    <property type="match status" value="1"/>
</dbReference>
<dbReference type="PANTHER" id="PTHR46490">
    <property type="entry name" value="C-TYPE LECTIN DOMAIN FAMILY 12 MEMBER A-RELATED"/>
    <property type="match status" value="1"/>
</dbReference>
<keyword evidence="7" id="KW-1185">Reference proteome</keyword>
<dbReference type="SMART" id="SM00034">
    <property type="entry name" value="CLECT"/>
    <property type="match status" value="1"/>
</dbReference>
<dbReference type="EMBL" id="JAWDGP010005467">
    <property type="protein sequence ID" value="KAK3756810.1"/>
    <property type="molecule type" value="Genomic_DNA"/>
</dbReference>
<dbReference type="InterPro" id="IPR052309">
    <property type="entry name" value="C-type_Lectin_Domain_Fam1"/>
</dbReference>
<keyword evidence="4" id="KW-0812">Transmembrane</keyword>
<dbReference type="PANTHER" id="PTHR46490:SF6">
    <property type="entry name" value="ASIALOGLYCOPROTEIN RECEPTOR 1-LIKE-RELATED"/>
    <property type="match status" value="1"/>
</dbReference>
<keyword evidence="2" id="KW-1015">Disulfide bond</keyword>
<dbReference type="AlphaFoldDB" id="A0AAE1D4S4"/>
<dbReference type="Proteomes" id="UP001283361">
    <property type="component" value="Unassembled WGS sequence"/>
</dbReference>
<evidence type="ECO:0000256" key="1">
    <source>
        <dbReference type="ARBA" id="ARBA00022734"/>
    </source>
</evidence>
<dbReference type="CDD" id="cd00037">
    <property type="entry name" value="CLECT"/>
    <property type="match status" value="1"/>
</dbReference>
<proteinExistence type="predicted"/>
<keyword evidence="1" id="KW-0430">Lectin</keyword>
<dbReference type="GO" id="GO:0030246">
    <property type="term" value="F:carbohydrate binding"/>
    <property type="evidence" value="ECO:0007669"/>
    <property type="project" value="UniProtKB-KW"/>
</dbReference>
<keyword evidence="4" id="KW-1133">Transmembrane helix</keyword>
<evidence type="ECO:0000256" key="4">
    <source>
        <dbReference type="SAM" id="Phobius"/>
    </source>
</evidence>
<organism evidence="6 7">
    <name type="scientific">Elysia crispata</name>
    <name type="common">lettuce slug</name>
    <dbReference type="NCBI Taxonomy" id="231223"/>
    <lineage>
        <taxon>Eukaryota</taxon>
        <taxon>Metazoa</taxon>
        <taxon>Spiralia</taxon>
        <taxon>Lophotrochozoa</taxon>
        <taxon>Mollusca</taxon>
        <taxon>Gastropoda</taxon>
        <taxon>Heterobranchia</taxon>
        <taxon>Euthyneura</taxon>
        <taxon>Panpulmonata</taxon>
        <taxon>Sacoglossa</taxon>
        <taxon>Placobranchoidea</taxon>
        <taxon>Plakobranchidae</taxon>
        <taxon>Elysia</taxon>
    </lineage>
</organism>
<dbReference type="InterPro" id="IPR016186">
    <property type="entry name" value="C-type_lectin-like/link_sf"/>
</dbReference>
<dbReference type="PROSITE" id="PS50041">
    <property type="entry name" value="C_TYPE_LECTIN_2"/>
    <property type="match status" value="1"/>
</dbReference>
<feature type="non-terminal residue" evidence="6">
    <location>
        <position position="1"/>
    </location>
</feature>
<keyword evidence="4" id="KW-0472">Membrane</keyword>